<keyword evidence="2" id="KW-1185">Reference proteome</keyword>
<evidence type="ECO:0000313" key="2">
    <source>
        <dbReference type="Proteomes" id="UP000024635"/>
    </source>
</evidence>
<gene>
    <name evidence="1" type="primary">Acey_s0002.g497</name>
    <name evidence="1" type="ORF">Y032_0002g497</name>
</gene>
<proteinExistence type="predicted"/>
<comment type="caution">
    <text evidence="1">The sequence shown here is derived from an EMBL/GenBank/DDBJ whole genome shotgun (WGS) entry which is preliminary data.</text>
</comment>
<dbReference type="Proteomes" id="UP000024635">
    <property type="component" value="Unassembled WGS sequence"/>
</dbReference>
<evidence type="ECO:0000313" key="1">
    <source>
        <dbReference type="EMBL" id="EYC32900.1"/>
    </source>
</evidence>
<dbReference type="STRING" id="53326.A0A016VZR2"/>
<name>A0A016VZR2_9BILA</name>
<organism evidence="1 2">
    <name type="scientific">Ancylostoma ceylanicum</name>
    <dbReference type="NCBI Taxonomy" id="53326"/>
    <lineage>
        <taxon>Eukaryota</taxon>
        <taxon>Metazoa</taxon>
        <taxon>Ecdysozoa</taxon>
        <taxon>Nematoda</taxon>
        <taxon>Chromadorea</taxon>
        <taxon>Rhabditida</taxon>
        <taxon>Rhabditina</taxon>
        <taxon>Rhabditomorpha</taxon>
        <taxon>Strongyloidea</taxon>
        <taxon>Ancylostomatidae</taxon>
        <taxon>Ancylostomatinae</taxon>
        <taxon>Ancylostoma</taxon>
    </lineage>
</organism>
<dbReference type="EMBL" id="JARK01001338">
    <property type="protein sequence ID" value="EYC32900.1"/>
    <property type="molecule type" value="Genomic_DNA"/>
</dbReference>
<dbReference type="AlphaFoldDB" id="A0A016VZR2"/>
<reference evidence="2" key="1">
    <citation type="journal article" date="2015" name="Nat. Genet.">
        <title>The genome and transcriptome of the zoonotic hookworm Ancylostoma ceylanicum identify infection-specific gene families.</title>
        <authorList>
            <person name="Schwarz E.M."/>
            <person name="Hu Y."/>
            <person name="Antoshechkin I."/>
            <person name="Miller M.M."/>
            <person name="Sternberg P.W."/>
            <person name="Aroian R.V."/>
        </authorList>
    </citation>
    <scope>NUCLEOTIDE SEQUENCE</scope>
    <source>
        <strain evidence="2">HY135</strain>
    </source>
</reference>
<protein>
    <submittedName>
        <fullName evidence="1">Uncharacterized protein</fullName>
    </submittedName>
</protein>
<accession>A0A016VZR2</accession>
<sequence>MGVFEEFFWGMLLDFFIEHLQTTSIAGRAPSAFGMAPHSSYGGVSSYGVRSRTGRTALATRNEPARPMTAVRAAGYTSFANKGTRVPSLQKRFRIFHFTLPPNVAH</sequence>